<dbReference type="InterPro" id="IPR013020">
    <property type="entry name" value="Rad3/Chl1-like"/>
</dbReference>
<evidence type="ECO:0000256" key="2">
    <source>
        <dbReference type="ARBA" id="ARBA00004123"/>
    </source>
</evidence>
<dbReference type="Pfam" id="PF13307">
    <property type="entry name" value="Helicase_C_2"/>
    <property type="match status" value="1"/>
</dbReference>
<keyword evidence="14" id="KW-0234">DNA repair</keyword>
<feature type="domain" description="Helicase ATP-binding" evidence="19">
    <location>
        <begin position="328"/>
        <end position="606"/>
    </location>
</feature>
<keyword evidence="9" id="KW-0347">Helicase</keyword>
<evidence type="ECO:0000313" key="20">
    <source>
        <dbReference type="EMBL" id="CAF2262424.1"/>
    </source>
</evidence>
<dbReference type="FunFam" id="3.40.50.300:FF:000128">
    <property type="entry name" value="Putative DNA repair helicase RAD3"/>
    <property type="match status" value="1"/>
</dbReference>
<dbReference type="InterPro" id="IPR027417">
    <property type="entry name" value="P-loop_NTPase"/>
</dbReference>
<comment type="catalytic activity">
    <reaction evidence="18">
        <text>ATP + H2O = ADP + phosphate + H(+)</text>
        <dbReference type="Rhea" id="RHEA:13065"/>
        <dbReference type="ChEBI" id="CHEBI:15377"/>
        <dbReference type="ChEBI" id="CHEBI:15378"/>
        <dbReference type="ChEBI" id="CHEBI:30616"/>
        <dbReference type="ChEBI" id="CHEBI:43474"/>
        <dbReference type="ChEBI" id="CHEBI:456216"/>
        <dbReference type="EC" id="5.6.2.3"/>
    </reaction>
</comment>
<dbReference type="EMBL" id="HG994362">
    <property type="protein sequence ID" value="CAF2262424.1"/>
    <property type="molecule type" value="Genomic_DNA"/>
</dbReference>
<dbReference type="GO" id="GO:0043139">
    <property type="term" value="F:5'-3' DNA helicase activity"/>
    <property type="evidence" value="ECO:0007669"/>
    <property type="project" value="UniProtKB-EC"/>
</dbReference>
<evidence type="ECO:0000256" key="1">
    <source>
        <dbReference type="ARBA" id="ARBA00001966"/>
    </source>
</evidence>
<keyword evidence="11" id="KW-0408">Iron</keyword>
<dbReference type="InterPro" id="IPR006554">
    <property type="entry name" value="Helicase-like_DEXD_c2"/>
</dbReference>
<dbReference type="InterPro" id="IPR014013">
    <property type="entry name" value="Helic_SF1/SF2_ATP-bd_DinG/Rad3"/>
</dbReference>
<keyword evidence="16" id="KW-0539">Nucleus</keyword>
<dbReference type="FunFam" id="3.40.50.300:FF:000135">
    <property type="entry name" value="DNA repair helicase RAD3, putative"/>
    <property type="match status" value="1"/>
</dbReference>
<evidence type="ECO:0000256" key="15">
    <source>
        <dbReference type="ARBA" id="ARBA00023235"/>
    </source>
</evidence>
<dbReference type="PROSITE" id="PS00690">
    <property type="entry name" value="DEAH_ATP_HELICASE"/>
    <property type="match status" value="1"/>
</dbReference>
<dbReference type="AlphaFoldDB" id="A0A817AJI4"/>
<protein>
    <recommendedName>
        <fullName evidence="17">DNA 5'-3' helicase</fullName>
        <ecNumber evidence="17">5.6.2.3</ecNumber>
    </recommendedName>
</protein>
<keyword evidence="8" id="KW-0378">Hydrolase</keyword>
<dbReference type="PROSITE" id="PS51193">
    <property type="entry name" value="HELICASE_ATP_BIND_2"/>
    <property type="match status" value="1"/>
</dbReference>
<dbReference type="GO" id="GO:0046872">
    <property type="term" value="F:metal ion binding"/>
    <property type="evidence" value="ECO:0007669"/>
    <property type="project" value="UniProtKB-KW"/>
</dbReference>
<keyword evidence="15" id="KW-0413">Isomerase</keyword>
<keyword evidence="7" id="KW-0227">DNA damage</keyword>
<keyword evidence="13" id="KW-0238">DNA-binding</keyword>
<dbReference type="GO" id="GO:0051539">
    <property type="term" value="F:4 iron, 4 sulfur cluster binding"/>
    <property type="evidence" value="ECO:0007669"/>
    <property type="project" value="UniProtKB-KW"/>
</dbReference>
<evidence type="ECO:0000256" key="10">
    <source>
        <dbReference type="ARBA" id="ARBA00022840"/>
    </source>
</evidence>
<evidence type="ECO:0000256" key="7">
    <source>
        <dbReference type="ARBA" id="ARBA00022763"/>
    </source>
</evidence>
<evidence type="ECO:0000256" key="13">
    <source>
        <dbReference type="ARBA" id="ARBA00023125"/>
    </source>
</evidence>
<dbReference type="GO" id="GO:0005524">
    <property type="term" value="F:ATP binding"/>
    <property type="evidence" value="ECO:0007669"/>
    <property type="project" value="UniProtKB-KW"/>
</dbReference>
<dbReference type="NCBIfam" id="TIGR00604">
    <property type="entry name" value="rad3"/>
    <property type="match status" value="1"/>
</dbReference>
<dbReference type="SMART" id="SM00488">
    <property type="entry name" value="DEXDc2"/>
    <property type="match status" value="1"/>
</dbReference>
<dbReference type="GO" id="GO:0016818">
    <property type="term" value="F:hydrolase activity, acting on acid anhydrides, in phosphorus-containing anhydrides"/>
    <property type="evidence" value="ECO:0007669"/>
    <property type="project" value="InterPro"/>
</dbReference>
<dbReference type="InterPro" id="IPR006555">
    <property type="entry name" value="ATP-dep_Helicase_C"/>
</dbReference>
<organism evidence="20">
    <name type="scientific">Brassica napus</name>
    <name type="common">Rape</name>
    <dbReference type="NCBI Taxonomy" id="3708"/>
    <lineage>
        <taxon>Eukaryota</taxon>
        <taxon>Viridiplantae</taxon>
        <taxon>Streptophyta</taxon>
        <taxon>Embryophyta</taxon>
        <taxon>Tracheophyta</taxon>
        <taxon>Spermatophyta</taxon>
        <taxon>Magnoliopsida</taxon>
        <taxon>eudicotyledons</taxon>
        <taxon>Gunneridae</taxon>
        <taxon>Pentapetalae</taxon>
        <taxon>rosids</taxon>
        <taxon>malvids</taxon>
        <taxon>Brassicales</taxon>
        <taxon>Brassicaceae</taxon>
        <taxon>Brassiceae</taxon>
        <taxon>Brassica</taxon>
    </lineage>
</organism>
<keyword evidence="10" id="KW-0067">ATP-binding</keyword>
<keyword evidence="5" id="KW-0479">Metal-binding</keyword>
<comment type="similarity">
    <text evidence="3">Belongs to the helicase family. RAD3/XPD subfamily.</text>
</comment>
<dbReference type="SUPFAM" id="SSF52540">
    <property type="entry name" value="P-loop containing nucleoside triphosphate hydrolases"/>
    <property type="match status" value="1"/>
</dbReference>
<dbReference type="Pfam" id="PF06733">
    <property type="entry name" value="DEAD_2"/>
    <property type="match status" value="1"/>
</dbReference>
<evidence type="ECO:0000256" key="9">
    <source>
        <dbReference type="ARBA" id="ARBA00022806"/>
    </source>
</evidence>
<evidence type="ECO:0000256" key="4">
    <source>
        <dbReference type="ARBA" id="ARBA00022485"/>
    </source>
</evidence>
<dbReference type="CDD" id="cd18788">
    <property type="entry name" value="SF2_C_XPD"/>
    <property type="match status" value="1"/>
</dbReference>
<evidence type="ECO:0000256" key="12">
    <source>
        <dbReference type="ARBA" id="ARBA00023014"/>
    </source>
</evidence>
<evidence type="ECO:0000256" key="5">
    <source>
        <dbReference type="ARBA" id="ARBA00022723"/>
    </source>
</evidence>
<evidence type="ECO:0000256" key="8">
    <source>
        <dbReference type="ARBA" id="ARBA00022801"/>
    </source>
</evidence>
<dbReference type="InterPro" id="IPR045028">
    <property type="entry name" value="DinG/Rad3-like"/>
</dbReference>
<dbReference type="PANTHER" id="PTHR11472:SF1">
    <property type="entry name" value="GENERAL TRANSCRIPTION AND DNA REPAIR FACTOR IIH HELICASE SUBUNIT XPD"/>
    <property type="match status" value="1"/>
</dbReference>
<keyword evidence="4" id="KW-0004">4Fe-4S</keyword>
<dbReference type="InterPro" id="IPR053729">
    <property type="entry name" value="MAD2L1BP_domain_sf"/>
</dbReference>
<dbReference type="InterPro" id="IPR010614">
    <property type="entry name" value="RAD3-like_helicase_DEAD"/>
</dbReference>
<sequence>MEMEEGEGSTEEKYDVEIATTASSLGGSGVFHIINDILGFVLYMHQQIPSVLQDMSLDFDGLQTEFTDLEAHLTQPDVKPVVRRKLLSRKREVKHEIKKMQKLMTTISTLRSALQLLIREAPGVQRVVLILGGSPLRPQKAYELFFTHSVDVLRFEGDFSKSKATEALSKKTIRALISTGAGSTSCPGPMRLFILVQAPASLNLPQHFLPKRDFRYNRKVQYFCISLHPSKDLDFDQICPLLLQFVPLKLRFKCKTQDNETDSLFNSDTNYLIWFQCRHLVNNTQASILAGNRSTLLSAPTPISPVNFICHSTRGRRRRKKMIFKIEDVTVYFPYDNIYPEQYEYMVELKRALDAKGHCLLEMPTGTGKTIALLSLITSYRLSRPDSPIKLVYCTRTVHEMEKTLGELKILHDYQVTHLGAQAKILALGLSSRKNLCVNPKVLAAENRDSVDAACRKRTASWVRALAAENPNVELCDYFESYEKAADNALLPPGVYTLEDLRAFGKNRGWCPYFLARHMVQFANVIVYSYQYLLDPKVAGIISKELQKESVIVFDEAHNIDNVCIEALSVSVRRVTLEGANRNLNKIRQEIDRFKATDAGRLRAEYNRLIEGLALRGDLSGTDQWLANPALPNDILKEAVPGNIRRAEHFVHVLRRLLQYLEGRLDTENVEKESPVSFVSSLNSQAGIEQKTLKFCYDRLHSLMMTLEITDTDEFLPIQTVCDFATLVGTYARGFSIIIEPYDERMPHIPDPILQLSCHDASLAIKPVFDRFQSVVITSGTLSPIDLYPRLLSFNPVVSRSFKMSMTRDCICPMVLTRGSDQLPVSTKFDMRSDPGVVRNYGKLLVEMVSVVPDGVVCFFVSYSYMDGIIATWNETGILKEITQQKLVFFETQDVVETTLALDNYRRACDCGRGAVFFSVARGKVAEGIDFDRHYGRLVVMFGVPFQYTLSKILLARLEYLRDTFQIKEGDFLTFDALRQAAQCVGRVIRSKADYGMMIFADKRYSRHDKRSKLPGWILSHLRDAHLNLSTDMAIHIAREFLRKMAQPYDKTGTMGRKTLLTQEDLEKMAETGVQDMVY</sequence>
<name>A0A817AJI4_BRANA</name>
<reference evidence="20" key="1">
    <citation type="submission" date="2021-01" db="EMBL/GenBank/DDBJ databases">
        <authorList>
            <consortium name="Genoscope - CEA"/>
            <person name="William W."/>
        </authorList>
    </citation>
    <scope>NUCLEOTIDE SEQUENCE</scope>
</reference>
<dbReference type="EC" id="5.6.2.3" evidence="17"/>
<dbReference type="InterPro" id="IPR001945">
    <property type="entry name" value="RAD3/XPD"/>
</dbReference>
<comment type="cofactor">
    <cofactor evidence="1">
        <name>[4Fe-4S] cluster</name>
        <dbReference type="ChEBI" id="CHEBI:49883"/>
    </cofactor>
</comment>
<dbReference type="InterPro" id="IPR002464">
    <property type="entry name" value="DNA/RNA_helicase_DEAH_CS"/>
</dbReference>
<dbReference type="Pfam" id="PF06777">
    <property type="entry name" value="HBB"/>
    <property type="match status" value="1"/>
</dbReference>
<dbReference type="Gene3D" id="3.40.50.300">
    <property type="entry name" value="P-loop containing nucleotide triphosphate hydrolases"/>
    <property type="match status" value="2"/>
</dbReference>
<evidence type="ECO:0000256" key="17">
    <source>
        <dbReference type="ARBA" id="ARBA00044969"/>
    </source>
</evidence>
<dbReference type="Proteomes" id="UP001295469">
    <property type="component" value="Chromosome A08"/>
</dbReference>
<gene>
    <name evidence="20" type="ORF">DARMORV10_A08P37430.1</name>
</gene>
<evidence type="ECO:0000256" key="16">
    <source>
        <dbReference type="ARBA" id="ARBA00023242"/>
    </source>
</evidence>
<evidence type="ECO:0000256" key="6">
    <source>
        <dbReference type="ARBA" id="ARBA00022741"/>
    </source>
</evidence>
<dbReference type="GO" id="GO:0003677">
    <property type="term" value="F:DNA binding"/>
    <property type="evidence" value="ECO:0007669"/>
    <property type="project" value="UniProtKB-KW"/>
</dbReference>
<accession>A0A817AJI4</accession>
<dbReference type="GO" id="GO:0005634">
    <property type="term" value="C:nucleus"/>
    <property type="evidence" value="ECO:0007669"/>
    <property type="project" value="UniProtKB-SubCell"/>
</dbReference>
<keyword evidence="6" id="KW-0547">Nucleotide-binding</keyword>
<keyword evidence="12" id="KW-0411">Iron-sulfur</keyword>
<dbReference type="FunFam" id="3.40.50.300:FF:000381">
    <property type="entry name" value="TFIIH basal transcription factor complex helicase subunit"/>
    <property type="match status" value="1"/>
</dbReference>
<evidence type="ECO:0000256" key="11">
    <source>
        <dbReference type="ARBA" id="ARBA00023004"/>
    </source>
</evidence>
<dbReference type="GO" id="GO:0006289">
    <property type="term" value="P:nucleotide-excision repair"/>
    <property type="evidence" value="ECO:0007669"/>
    <property type="project" value="InterPro"/>
</dbReference>
<dbReference type="SMART" id="SM00491">
    <property type="entry name" value="HELICc2"/>
    <property type="match status" value="1"/>
</dbReference>
<comment type="subcellular location">
    <subcellularLocation>
        <location evidence="2">Nucleus</location>
    </subcellularLocation>
</comment>
<evidence type="ECO:0000256" key="3">
    <source>
        <dbReference type="ARBA" id="ARBA00009146"/>
    </source>
</evidence>
<dbReference type="Gene3D" id="3.30.900.20">
    <property type="match status" value="1"/>
</dbReference>
<evidence type="ECO:0000259" key="19">
    <source>
        <dbReference type="PROSITE" id="PS51193"/>
    </source>
</evidence>
<dbReference type="InterPro" id="IPR010643">
    <property type="entry name" value="HBB"/>
</dbReference>
<proteinExistence type="inferred from homology"/>
<dbReference type="PANTHER" id="PTHR11472">
    <property type="entry name" value="DNA REPAIR DEAD HELICASE RAD3/XP-D SUBFAMILY MEMBER"/>
    <property type="match status" value="1"/>
</dbReference>
<dbReference type="PRINTS" id="PR00852">
    <property type="entry name" value="XRODRMPGMNTD"/>
</dbReference>
<evidence type="ECO:0000256" key="18">
    <source>
        <dbReference type="ARBA" id="ARBA00048954"/>
    </source>
</evidence>
<evidence type="ECO:0000256" key="14">
    <source>
        <dbReference type="ARBA" id="ARBA00023204"/>
    </source>
</evidence>